<evidence type="ECO:0000313" key="2">
    <source>
        <dbReference type="Proteomes" id="UP000373149"/>
    </source>
</evidence>
<proteinExistence type="predicted"/>
<dbReference type="EMBL" id="VMNX01000136">
    <property type="protein sequence ID" value="MPY52420.1"/>
    <property type="molecule type" value="Genomic_DNA"/>
</dbReference>
<organism evidence="1 2">
    <name type="scientific">Streptomyces acidicola</name>
    <dbReference type="NCBI Taxonomy" id="2596892"/>
    <lineage>
        <taxon>Bacteria</taxon>
        <taxon>Bacillati</taxon>
        <taxon>Actinomycetota</taxon>
        <taxon>Actinomycetes</taxon>
        <taxon>Kitasatosporales</taxon>
        <taxon>Streptomycetaceae</taxon>
        <taxon>Streptomyces</taxon>
    </lineage>
</organism>
<dbReference type="Pfam" id="PF02596">
    <property type="entry name" value="DUF169"/>
    <property type="match status" value="1"/>
</dbReference>
<name>A0A5N8WYG9_9ACTN</name>
<evidence type="ECO:0000313" key="1">
    <source>
        <dbReference type="EMBL" id="MPY52420.1"/>
    </source>
</evidence>
<sequence length="229" mass="23829">MTSTSAWAAPLVELLGLAHPPVAVTFGTQPAASGDSGLAAQPAGCCFWEPAQRQVLDTRAADHAHCSTGSYTHGLIDLAGAASGADTAALVDSGWITPADLDVVARLPIRPTSIRYEPLTVATDPDVVLVRLSPVSLMTLQGACPDLRLASRPQCQIVPLAYAGQIAVSPGCAVSRARTGLPTQEMTCALPAARLPALIDRLRQAVAADQAVASYATIDRQRFATLERP</sequence>
<keyword evidence="2" id="KW-1185">Reference proteome</keyword>
<dbReference type="AlphaFoldDB" id="A0A5N8WYG9"/>
<protein>
    <submittedName>
        <fullName evidence="1">Uncharacterized protein</fullName>
    </submittedName>
</protein>
<comment type="caution">
    <text evidence="1">The sequence shown here is derived from an EMBL/GenBank/DDBJ whole genome shotgun (WGS) entry which is preliminary data.</text>
</comment>
<gene>
    <name evidence="1" type="ORF">FPZ41_29150</name>
</gene>
<reference evidence="1 2" key="1">
    <citation type="submission" date="2019-09" db="EMBL/GenBank/DDBJ databases">
        <authorList>
            <person name="Duangmal K."/>
            <person name="Teo W.F.A."/>
            <person name="Lipun K."/>
        </authorList>
    </citation>
    <scope>NUCLEOTIDE SEQUENCE [LARGE SCALE GENOMIC DNA]</scope>
    <source>
        <strain evidence="1 2">K1PN6</strain>
    </source>
</reference>
<accession>A0A5N8WYG9</accession>
<dbReference type="Proteomes" id="UP000373149">
    <property type="component" value="Unassembled WGS sequence"/>
</dbReference>
<dbReference type="InterPro" id="IPR003748">
    <property type="entry name" value="DUF169"/>
</dbReference>
<dbReference type="RefSeq" id="WP_152866648.1">
    <property type="nucleotide sequence ID" value="NZ_VMNX01000136.1"/>
</dbReference>